<reference evidence="2" key="1">
    <citation type="submission" date="2020-11" db="EMBL/GenBank/DDBJ databases">
        <authorList>
            <person name="Tran Van P."/>
        </authorList>
    </citation>
    <scope>NUCLEOTIDE SEQUENCE</scope>
</reference>
<dbReference type="InterPro" id="IPR011009">
    <property type="entry name" value="Kinase-like_dom_sf"/>
</dbReference>
<accession>A0A7R8ZNB9</accession>
<organism evidence="2">
    <name type="scientific">Cyprideis torosa</name>
    <dbReference type="NCBI Taxonomy" id="163714"/>
    <lineage>
        <taxon>Eukaryota</taxon>
        <taxon>Metazoa</taxon>
        <taxon>Ecdysozoa</taxon>
        <taxon>Arthropoda</taxon>
        <taxon>Crustacea</taxon>
        <taxon>Oligostraca</taxon>
        <taxon>Ostracoda</taxon>
        <taxon>Podocopa</taxon>
        <taxon>Podocopida</taxon>
        <taxon>Cytherocopina</taxon>
        <taxon>Cytheroidea</taxon>
        <taxon>Cytherideidae</taxon>
        <taxon>Cyprideis</taxon>
    </lineage>
</organism>
<feature type="compositionally biased region" description="Basic residues" evidence="1">
    <location>
        <begin position="414"/>
        <end position="427"/>
    </location>
</feature>
<dbReference type="SMART" id="SM00220">
    <property type="entry name" value="S_TKc"/>
    <property type="match status" value="1"/>
</dbReference>
<dbReference type="InterPro" id="IPR050235">
    <property type="entry name" value="CK1_Ser-Thr_kinase"/>
</dbReference>
<feature type="region of interest" description="Disordered" evidence="1">
    <location>
        <begin position="412"/>
        <end position="439"/>
    </location>
</feature>
<dbReference type="PANTHER" id="PTHR11909">
    <property type="entry name" value="CASEIN KINASE-RELATED"/>
    <property type="match status" value="1"/>
</dbReference>
<dbReference type="Pfam" id="PF00069">
    <property type="entry name" value="Pkinase"/>
    <property type="match status" value="1"/>
</dbReference>
<evidence type="ECO:0000313" key="2">
    <source>
        <dbReference type="EMBL" id="CAD7226348.1"/>
    </source>
</evidence>
<gene>
    <name evidence="2" type="ORF">CTOB1V02_LOCUS4268</name>
</gene>
<feature type="compositionally biased region" description="Basic residues" evidence="1">
    <location>
        <begin position="23"/>
        <end position="37"/>
    </location>
</feature>
<dbReference type="EMBL" id="OB660807">
    <property type="protein sequence ID" value="CAD7226348.1"/>
    <property type="molecule type" value="Genomic_DNA"/>
</dbReference>
<dbReference type="Gene3D" id="1.10.510.10">
    <property type="entry name" value="Transferase(Phosphotransferase) domain 1"/>
    <property type="match status" value="1"/>
</dbReference>
<dbReference type="InterPro" id="IPR017441">
    <property type="entry name" value="Protein_kinase_ATP_BS"/>
</dbReference>
<feature type="compositionally biased region" description="Basic and acidic residues" evidence="1">
    <location>
        <begin position="624"/>
        <end position="644"/>
    </location>
</feature>
<dbReference type="PROSITE" id="PS50011">
    <property type="entry name" value="PROTEIN_KINASE_DOM"/>
    <property type="match status" value="1"/>
</dbReference>
<dbReference type="AlphaFoldDB" id="A0A7R8ZNB9"/>
<dbReference type="CDD" id="cd14016">
    <property type="entry name" value="STKc_CK1"/>
    <property type="match status" value="1"/>
</dbReference>
<sequence>MEATTPSRTRHDRLIYDRETSGRKKSKRLKSKPKKTHGLVAFEERRRSDSVQTMCVPATAFEDDLKVPTEAVFQQAGEPSSEGIQKEKIIINDRYKVHKKLGSGCFGEVWYAYDMVTDHYVAAKFEEKSIPIAALHIEYRFIHHLRGIEGIPRAYYFGHPHPQLSVMVMELLGRNLDDLFEVFHRQFSTKTIYNIGLQLVQRFQAVHDRFVIFRDVKPENFVIGREDKRNLIYMIDFGLSKMYRNPVTRKHIPFRERKSLTGTARYMSVNTHFGREQSRRDDLEALGYMLIYFFRKTNEFFDGQGHLPWMGMPGKTVYEKYKKIGELKRRLPIAEICEQCPIQQNLFNGPLSEALQPSQAVQEVQKAPVTAEVLEAVAKDVELSAKSEDNRPGSSGAICGLLSCFGINLSPQEKKKKGGSKSKHGPAVKKGPPPMANTNLMDTLQQKEHLQQANVTLTTPKEAGETSPDETLSEKGGWRPLVRGSAGKEEQELWATGSAASVTTYHTASRGNLNDSLRVNHGSQNELQGIFLASEDLPGSCSRQSPDRSGSEGGTGGSSSDRPGRRRRLNEGILATRRGDLDSGHHDPQRDPAPAATKIPIVERRGGGASASVGEPAQEAACEEGVHEVVEDDHAAEEKEEQRVEPTGGGGDSVSPPPEREERSPDPQRMLPTDTEVSMELLLDGAFGDAPRSGVRILPQGDGLPPILQKVHGQKVHRSELLDLYDENSTGIQQVLEAARFENKITDVLKGKISNESLKNSADVGGGLHGNLFSIGSQKEVMLLRNGMEPLPQTQGLTTSSRNHLGDYVPLRLEMYDLSSPAFSVIFDASGSTAAHTSGNREESGSSIPQSSEDTETIDNWPCIDNSKEDSQELRRDFDPTPPTVVSTRSEPTEAATEEEIIDELIDAVESLGRSNGWQDLQRLKDLQSETALDVFTPESQSQLNPEAKEFQPSLMQSRSFTNYEEMNLGTRFWRNCGSPRNETFRRSRTWRSSNRNPWDSYVNGGYLEPGSYIPPVKLTTGYFGTPLRTAPSPVLRSSTSRASARELLPCIDCYRGEGPSLYYDTLRDREAISAGSDNHSLTSEFLVDTLQQWAEGPNTDPFSTPPVNPFLLPTYLDGRNVDKLSTHLPDRTP</sequence>
<feature type="region of interest" description="Disordered" evidence="1">
    <location>
        <begin position="536"/>
        <end position="671"/>
    </location>
</feature>
<dbReference type="SUPFAM" id="SSF56112">
    <property type="entry name" value="Protein kinase-like (PK-like)"/>
    <property type="match status" value="1"/>
</dbReference>
<feature type="compositionally biased region" description="Basic and acidic residues" evidence="1">
    <location>
        <begin position="577"/>
        <end position="590"/>
    </location>
</feature>
<feature type="compositionally biased region" description="Basic and acidic residues" evidence="1">
    <location>
        <begin position="866"/>
        <end position="879"/>
    </location>
</feature>
<feature type="region of interest" description="Disordered" evidence="1">
    <location>
        <begin position="1"/>
        <end position="37"/>
    </location>
</feature>
<proteinExistence type="predicted"/>
<dbReference type="GO" id="GO:0004672">
    <property type="term" value="F:protein kinase activity"/>
    <property type="evidence" value="ECO:0007669"/>
    <property type="project" value="InterPro"/>
</dbReference>
<name>A0A7R8ZNB9_9CRUS</name>
<feature type="region of interest" description="Disordered" evidence="1">
    <location>
        <begin position="457"/>
        <end position="493"/>
    </location>
</feature>
<protein>
    <submittedName>
        <fullName evidence="2">Uncharacterized protein</fullName>
    </submittedName>
</protein>
<feature type="region of interest" description="Disordered" evidence="1">
    <location>
        <begin position="833"/>
        <end position="896"/>
    </location>
</feature>
<feature type="compositionally biased region" description="Basic and acidic residues" evidence="1">
    <location>
        <begin position="12"/>
        <end position="22"/>
    </location>
</feature>
<dbReference type="InterPro" id="IPR000719">
    <property type="entry name" value="Prot_kinase_dom"/>
</dbReference>
<dbReference type="GO" id="GO:0005524">
    <property type="term" value="F:ATP binding"/>
    <property type="evidence" value="ECO:0007669"/>
    <property type="project" value="UniProtKB-UniRule"/>
</dbReference>
<dbReference type="PROSITE" id="PS00107">
    <property type="entry name" value="PROTEIN_KINASE_ATP"/>
    <property type="match status" value="1"/>
</dbReference>
<evidence type="ECO:0000256" key="1">
    <source>
        <dbReference type="SAM" id="MobiDB-lite"/>
    </source>
</evidence>